<evidence type="ECO:0000259" key="9">
    <source>
        <dbReference type="PROSITE" id="PS50850"/>
    </source>
</evidence>
<dbReference type="InterPro" id="IPR020846">
    <property type="entry name" value="MFS_dom"/>
</dbReference>
<evidence type="ECO:0000256" key="4">
    <source>
        <dbReference type="ARBA" id="ARBA00022475"/>
    </source>
</evidence>
<evidence type="ECO:0000256" key="7">
    <source>
        <dbReference type="ARBA" id="ARBA00023136"/>
    </source>
</evidence>
<sequence length="545" mass="58857">MSKPHESITATGESFLSDKNDVLESDEIIVPLGLDALQPSFNLKEALSAKGVELQGDVALSPEQRKSLQAPVDWTQGRKAAVLAAPFVAGLLAAYSAGSYSLASEQLRDLWDVSYTEYNIGITIFVSGFAFAPVIMAPVSEAHGRYGVFVGAGVVFFLGTLGCALTPSYAGMLVSRFVTGTGASIYATLTGGVVSDLYDKEDRNTPMTLYSLNIIIGTGLGPLVSGLLVTYIGWRWIFYLQLILIGLTTLAIALFFSETRSNVVLRRKCAALNSLYSTSDEAGLKQEALAASNLSRGRTTVFFQPEGEKPKFNVATVLRSFTFPLKLLTTEPIVFWFSAWVSFAWAILYLQFVSIGIVFRDVYDFNSAQVGAVYTAVVVGSVFSALACSMQDIFFRKRMPVRMATPEGRLLSSCLLSILLPAGLFIFGWTANPRISWVVPTIAIGFCTVGIFSIYLAVFNYIADTYQRYSSSAQAAQSMCRNLLAGIFPLIGDVILRNLGYGGAGSLLGALGLLLTGIPWLLLCFGERIRARSSFAGSLAAIEVK</sequence>
<dbReference type="InterPro" id="IPR036259">
    <property type="entry name" value="MFS_trans_sf"/>
</dbReference>
<dbReference type="PRINTS" id="PR01036">
    <property type="entry name" value="TCRTETB"/>
</dbReference>
<keyword evidence="11" id="KW-1185">Reference proteome</keyword>
<feature type="transmembrane region" description="Helical" evidence="8">
    <location>
        <begin position="371"/>
        <end position="389"/>
    </location>
</feature>
<feature type="transmembrane region" description="Helical" evidence="8">
    <location>
        <begin position="410"/>
        <end position="431"/>
    </location>
</feature>
<dbReference type="Proteomes" id="UP000054516">
    <property type="component" value="Unassembled WGS sequence"/>
</dbReference>
<feature type="domain" description="Major facilitator superfamily (MFS) profile" evidence="9">
    <location>
        <begin position="82"/>
        <end position="529"/>
    </location>
</feature>
<proteinExistence type="inferred from homology"/>
<feature type="transmembrane region" description="Helical" evidence="8">
    <location>
        <begin position="238"/>
        <end position="257"/>
    </location>
</feature>
<dbReference type="InterPro" id="IPR011701">
    <property type="entry name" value="MFS"/>
</dbReference>
<feature type="transmembrane region" description="Helical" evidence="8">
    <location>
        <begin position="177"/>
        <end position="198"/>
    </location>
</feature>
<evidence type="ECO:0000256" key="1">
    <source>
        <dbReference type="ARBA" id="ARBA00004141"/>
    </source>
</evidence>
<keyword evidence="5 8" id="KW-0812">Transmembrane</keyword>
<dbReference type="STRING" id="77044.A0A1W2TQZ1"/>
<feature type="transmembrane region" description="Helical" evidence="8">
    <location>
        <begin position="483"/>
        <end position="501"/>
    </location>
</feature>
<dbReference type="Gene3D" id="1.20.1250.20">
    <property type="entry name" value="MFS general substrate transporter like domains"/>
    <property type="match status" value="1"/>
</dbReference>
<accession>A0A1W2TQZ1</accession>
<feature type="transmembrane region" description="Helical" evidence="8">
    <location>
        <begin position="80"/>
        <end position="98"/>
    </location>
</feature>
<evidence type="ECO:0000313" key="11">
    <source>
        <dbReference type="Proteomes" id="UP000054516"/>
    </source>
</evidence>
<dbReference type="SUPFAM" id="SSF103473">
    <property type="entry name" value="MFS general substrate transporter"/>
    <property type="match status" value="1"/>
</dbReference>
<organism evidence="10">
    <name type="scientific">Rosellinia necatrix</name>
    <name type="common">White root-rot fungus</name>
    <dbReference type="NCBI Taxonomy" id="77044"/>
    <lineage>
        <taxon>Eukaryota</taxon>
        <taxon>Fungi</taxon>
        <taxon>Dikarya</taxon>
        <taxon>Ascomycota</taxon>
        <taxon>Pezizomycotina</taxon>
        <taxon>Sordariomycetes</taxon>
        <taxon>Xylariomycetidae</taxon>
        <taxon>Xylariales</taxon>
        <taxon>Xylariaceae</taxon>
        <taxon>Rosellinia</taxon>
    </lineage>
</organism>
<feature type="transmembrane region" description="Helical" evidence="8">
    <location>
        <begin position="210"/>
        <end position="232"/>
    </location>
</feature>
<feature type="transmembrane region" description="Helical" evidence="8">
    <location>
        <begin position="333"/>
        <end position="359"/>
    </location>
</feature>
<comment type="subcellular location">
    <subcellularLocation>
        <location evidence="2">Cell membrane</location>
    </subcellularLocation>
    <subcellularLocation>
        <location evidence="1">Membrane</location>
        <topology evidence="1">Multi-pass membrane protein</topology>
    </subcellularLocation>
</comment>
<feature type="transmembrane region" description="Helical" evidence="8">
    <location>
        <begin position="507"/>
        <end position="525"/>
    </location>
</feature>
<dbReference type="PROSITE" id="PS50850">
    <property type="entry name" value="MFS"/>
    <property type="match status" value="1"/>
</dbReference>
<evidence type="ECO:0000256" key="8">
    <source>
        <dbReference type="SAM" id="Phobius"/>
    </source>
</evidence>
<reference evidence="10" key="1">
    <citation type="submission" date="2016-03" db="EMBL/GenBank/DDBJ databases">
        <title>Draft genome sequence of Rosellinia necatrix.</title>
        <authorList>
            <person name="Kanematsu S."/>
        </authorList>
    </citation>
    <scope>NUCLEOTIDE SEQUENCE [LARGE SCALE GENOMIC DNA]</scope>
    <source>
        <strain evidence="10">W97</strain>
    </source>
</reference>
<keyword evidence="4" id="KW-1003">Cell membrane</keyword>
<keyword evidence="6 8" id="KW-1133">Transmembrane helix</keyword>
<protein>
    <submittedName>
        <fullName evidence="10">Putative MFS multidrug transporter</fullName>
    </submittedName>
</protein>
<evidence type="ECO:0000313" key="10">
    <source>
        <dbReference type="EMBL" id="GAP90876.1"/>
    </source>
</evidence>
<evidence type="ECO:0000256" key="2">
    <source>
        <dbReference type="ARBA" id="ARBA00004236"/>
    </source>
</evidence>
<dbReference type="Pfam" id="PF07690">
    <property type="entry name" value="MFS_1"/>
    <property type="match status" value="1"/>
</dbReference>
<evidence type="ECO:0000256" key="3">
    <source>
        <dbReference type="ARBA" id="ARBA00008335"/>
    </source>
</evidence>
<dbReference type="EMBL" id="DF977500">
    <property type="protein sequence ID" value="GAP90876.1"/>
    <property type="molecule type" value="Genomic_DNA"/>
</dbReference>
<dbReference type="GO" id="GO:0005886">
    <property type="term" value="C:plasma membrane"/>
    <property type="evidence" value="ECO:0007669"/>
    <property type="project" value="UniProtKB-SubCell"/>
</dbReference>
<evidence type="ECO:0000256" key="6">
    <source>
        <dbReference type="ARBA" id="ARBA00022989"/>
    </source>
</evidence>
<evidence type="ECO:0000256" key="5">
    <source>
        <dbReference type="ARBA" id="ARBA00022692"/>
    </source>
</evidence>
<keyword evidence="7 8" id="KW-0472">Membrane</keyword>
<dbReference type="PANTHER" id="PTHR23502:SF134">
    <property type="entry name" value="MAJOR FACILITATOR SUPERFAMILY (MFS) PROFILE DOMAIN-CONTAINING PROTEIN-RELATED"/>
    <property type="match status" value="1"/>
</dbReference>
<dbReference type="FunFam" id="1.20.1250.20:FF:000082">
    <property type="entry name" value="MFS multidrug transporter, putative"/>
    <property type="match status" value="1"/>
</dbReference>
<name>A0A1W2TQZ1_ROSNE</name>
<dbReference type="GO" id="GO:0022857">
    <property type="term" value="F:transmembrane transporter activity"/>
    <property type="evidence" value="ECO:0007669"/>
    <property type="project" value="InterPro"/>
</dbReference>
<gene>
    <name evidence="10" type="ORF">SAMD00023353_5500600</name>
</gene>
<dbReference type="OMA" id="YHGYASS"/>
<feature type="transmembrane region" description="Helical" evidence="8">
    <location>
        <begin position="118"/>
        <end position="139"/>
    </location>
</feature>
<comment type="similarity">
    <text evidence="3">Belongs to the major facilitator superfamily.</text>
</comment>
<feature type="transmembrane region" description="Helical" evidence="8">
    <location>
        <begin position="437"/>
        <end position="462"/>
    </location>
</feature>
<dbReference type="PANTHER" id="PTHR23502">
    <property type="entry name" value="MAJOR FACILITATOR SUPERFAMILY"/>
    <property type="match status" value="1"/>
</dbReference>
<dbReference type="OrthoDB" id="6770063at2759"/>
<dbReference type="AlphaFoldDB" id="A0A1W2TQZ1"/>
<feature type="transmembrane region" description="Helical" evidence="8">
    <location>
        <begin position="146"/>
        <end position="171"/>
    </location>
</feature>